<comment type="similarity">
    <text evidence="1">Belongs to the peptidase S58 family.</text>
</comment>
<accession>A0A084JK44</accession>
<dbReference type="Gene3D" id="3.60.70.12">
    <property type="entry name" value="L-amino peptidase D-ALA esterase/amidase"/>
    <property type="match status" value="1"/>
</dbReference>
<sequence>MEDKIMKRIREYGIITGRLAPGPLNKITDVEGVLVGHATIDTMDHKTGVTVIIPCKDNPFLRKLVAASYIHNGFGKSQGLVQLDELGTLETPIALTNTLNVGKVHDALVDLMLEKCRQEGAELASVNPVVGECNDSVLNNISERVVGLKEVRAAVADALPDFEEGAVGAGCGTVCYGLKGGIGTASRRFKIGGETYTLGVLVQSNFGSTENLMIGGQAVGTEIARITEPQVLDRGSIMTVIATDLPVSDRQLKRIIKRTGVGLSRTGSYMGHGSGDIMIGFTTANRIPEQAEKELMSISILKESALETAFTAAAEATEEAVLNSLAMAKTTTGCKGNVVHSLTDLWLSKERS</sequence>
<dbReference type="InterPro" id="IPR005321">
    <property type="entry name" value="Peptidase_S58_DmpA"/>
</dbReference>
<keyword evidence="2" id="KW-0378">Hydrolase</keyword>
<dbReference type="PANTHER" id="PTHR36512">
    <property type="entry name" value="D-AMINOPEPTIDASE"/>
    <property type="match status" value="1"/>
</dbReference>
<dbReference type="OrthoDB" id="9770388at2"/>
<evidence type="ECO:0000313" key="2">
    <source>
        <dbReference type="EMBL" id="KEZ89328.1"/>
    </source>
</evidence>
<dbReference type="AlphaFoldDB" id="A0A084JK44"/>
<gene>
    <name evidence="2" type="ORF">IO98_15225</name>
</gene>
<comment type="caution">
    <text evidence="2">The sequence shown here is derived from an EMBL/GenBank/DDBJ whole genome shotgun (WGS) entry which is preliminary data.</text>
</comment>
<evidence type="ECO:0000313" key="3">
    <source>
        <dbReference type="Proteomes" id="UP000028525"/>
    </source>
</evidence>
<keyword evidence="2" id="KW-0031">Aminopeptidase</keyword>
<name>A0A084JK44_9FIRM</name>
<dbReference type="Pfam" id="PF03576">
    <property type="entry name" value="Peptidase_S58"/>
    <property type="match status" value="1"/>
</dbReference>
<proteinExistence type="inferred from homology"/>
<evidence type="ECO:0000256" key="1">
    <source>
        <dbReference type="ARBA" id="ARBA00007068"/>
    </source>
</evidence>
<dbReference type="STRING" id="29354.IO98_15225"/>
<reference evidence="2 3" key="1">
    <citation type="submission" date="2014-07" db="EMBL/GenBank/DDBJ databases">
        <title>Draft genome of Clostridium celerecrescens 152B isolated from sediments associated with methane hydrate from Krishna Godavari basin.</title>
        <authorList>
            <person name="Honkalas V.S."/>
            <person name="Dabir A.P."/>
            <person name="Arora P."/>
            <person name="Dhakephalkar P.K."/>
        </authorList>
    </citation>
    <scope>NUCLEOTIDE SEQUENCE [LARGE SCALE GENOMIC DNA]</scope>
    <source>
        <strain evidence="2 3">152B</strain>
    </source>
</reference>
<dbReference type="Proteomes" id="UP000028525">
    <property type="component" value="Unassembled WGS sequence"/>
</dbReference>
<keyword evidence="3" id="KW-1185">Reference proteome</keyword>
<dbReference type="InterPro" id="IPR016117">
    <property type="entry name" value="ArgJ-like_dom_sf"/>
</dbReference>
<dbReference type="GO" id="GO:0004177">
    <property type="term" value="F:aminopeptidase activity"/>
    <property type="evidence" value="ECO:0007669"/>
    <property type="project" value="UniProtKB-KW"/>
</dbReference>
<keyword evidence="2" id="KW-0645">Protease</keyword>
<organism evidence="2 3">
    <name type="scientific">Lacrimispora celerecrescens</name>
    <dbReference type="NCBI Taxonomy" id="29354"/>
    <lineage>
        <taxon>Bacteria</taxon>
        <taxon>Bacillati</taxon>
        <taxon>Bacillota</taxon>
        <taxon>Clostridia</taxon>
        <taxon>Lachnospirales</taxon>
        <taxon>Lachnospiraceae</taxon>
        <taxon>Lacrimispora</taxon>
    </lineage>
</organism>
<dbReference type="PANTHER" id="PTHR36512:SF3">
    <property type="entry name" value="BLR5678 PROTEIN"/>
    <property type="match status" value="1"/>
</dbReference>
<protein>
    <submittedName>
        <fullName evidence="2">D-aminopeptidase</fullName>
    </submittedName>
</protein>
<dbReference type="EMBL" id="JPME01000018">
    <property type="protein sequence ID" value="KEZ89328.1"/>
    <property type="molecule type" value="Genomic_DNA"/>
</dbReference>
<dbReference type="SUPFAM" id="SSF56266">
    <property type="entry name" value="DmpA/ArgJ-like"/>
    <property type="match status" value="1"/>
</dbReference>